<dbReference type="SMART" id="SM00066">
    <property type="entry name" value="GAL4"/>
    <property type="match status" value="1"/>
</dbReference>
<comment type="caution">
    <text evidence="9">The sequence shown here is derived from an EMBL/GenBank/DDBJ whole genome shotgun (WGS) entry which is preliminary data.</text>
</comment>
<dbReference type="CDD" id="cd12148">
    <property type="entry name" value="fungal_TF_MHR"/>
    <property type="match status" value="1"/>
</dbReference>
<dbReference type="GO" id="GO:0005634">
    <property type="term" value="C:nucleus"/>
    <property type="evidence" value="ECO:0007669"/>
    <property type="project" value="TreeGrafter"/>
</dbReference>
<dbReference type="Gene3D" id="4.10.240.10">
    <property type="entry name" value="Zn(2)-C6 fungal-type DNA-binding domain"/>
    <property type="match status" value="1"/>
</dbReference>
<organism evidence="9 10">
    <name type="scientific">Metarhizium rileyi (strain RCEF 4871)</name>
    <name type="common">Nomuraea rileyi</name>
    <dbReference type="NCBI Taxonomy" id="1649241"/>
    <lineage>
        <taxon>Eukaryota</taxon>
        <taxon>Fungi</taxon>
        <taxon>Dikarya</taxon>
        <taxon>Ascomycota</taxon>
        <taxon>Pezizomycotina</taxon>
        <taxon>Sordariomycetes</taxon>
        <taxon>Hypocreomycetidae</taxon>
        <taxon>Hypocreales</taxon>
        <taxon>Clavicipitaceae</taxon>
        <taxon>Metarhizium</taxon>
    </lineage>
</organism>
<evidence type="ECO:0000256" key="3">
    <source>
        <dbReference type="ARBA" id="ARBA00023015"/>
    </source>
</evidence>
<feature type="compositionally biased region" description="Basic and acidic residues" evidence="7">
    <location>
        <begin position="184"/>
        <end position="194"/>
    </location>
</feature>
<dbReference type="SUPFAM" id="SSF57701">
    <property type="entry name" value="Zn2/Cys6 DNA-binding domain"/>
    <property type="match status" value="1"/>
</dbReference>
<dbReference type="InterPro" id="IPR036864">
    <property type="entry name" value="Zn2-C6_fun-type_DNA-bd_sf"/>
</dbReference>
<keyword evidence="5" id="KW-0804">Transcription</keyword>
<evidence type="ECO:0000256" key="5">
    <source>
        <dbReference type="ARBA" id="ARBA00023163"/>
    </source>
</evidence>
<dbReference type="Proteomes" id="UP000243498">
    <property type="component" value="Unassembled WGS sequence"/>
</dbReference>
<sequence>MDREPQALPVAQPQTQPHTSQQQQQHQQQQQQQQQQLQPAQPQNGESGQPDGLRHSQRRQIPPRRRRRALSCRECRRRKIKCNQENPCSHCLRHNARCTYQPFADDSEQSRGLDVLSVRSQAPALAASPTPSGNTDPCSPDTSAVGLSHHDSRSTSRALDLIPVSHFAGETIVGLPSPTSSSRKGGDHHDQENDARGPLLQSILQKLQILEESSKKAHTLDEGTLQRQGQDGRPGEEAGKKVSQRGGEHAGEHPGEPPGRYPGGDAGQDERAPKHWQVTLNKSRDLGKRGWTESAPEFAAIIACWVEVMGKSSGNAAFRDPQVAALVEQAGDFLSKCKHTAKSIKLLRPTRALSLSSPDWLVPPPRETCDTLVNLYFDSFESAHRILHVPTFWADYRKYWDYPDSNTTSSRLTIFLVIAIGSSLFDYATPEAALRNAEMVHHWIYAAETWLAGPLEKDRVHLVGLQIYCLTLLARQIFSIGGDTVWMSTGSLLNRAMQIGLHRDPRNLPGKPISPLQAEVRRRLWATIIELVLQASLDSRMPPRISSDEFDTQPPSNLNDVEIDESTTVLPPHPADRFTNTSVQLALLGSFPVRLRILKLMNRINAETSYQQVLALSAELTDALHVSSMLMRDNPGSAPFHRNMLDYLVRRFMIPLHFFFSNQARTNPVYYYSLKLSLDAATAIMSPEPDAGFSRLMASGGGLFREGLRVASIAVGLGLLVHVQTQRLDGTLRRTSDYRNLQKQAIRDMVSLFEERIRQGETNVKGHMFLSMILGQVNAIEEDAMVELQLARSARDSLEYCCGVLRARADRTPSVTTPLRADAASSVGTDGSLTDVDGYVMDLDWESFFPDQAFINAMTA</sequence>
<dbReference type="GO" id="GO:0000978">
    <property type="term" value="F:RNA polymerase II cis-regulatory region sequence-specific DNA binding"/>
    <property type="evidence" value="ECO:0007669"/>
    <property type="project" value="TreeGrafter"/>
</dbReference>
<dbReference type="PANTHER" id="PTHR31944:SF131">
    <property type="entry name" value="HEME-RESPONSIVE ZINC FINGER TRANSCRIPTION FACTOR HAP1"/>
    <property type="match status" value="1"/>
</dbReference>
<keyword evidence="6" id="KW-0539">Nucleus</keyword>
<keyword evidence="10" id="KW-1185">Reference proteome</keyword>
<dbReference type="PROSITE" id="PS50048">
    <property type="entry name" value="ZN2_CY6_FUNGAL_2"/>
    <property type="match status" value="1"/>
</dbReference>
<dbReference type="Pfam" id="PF00172">
    <property type="entry name" value="Zn_clus"/>
    <property type="match status" value="1"/>
</dbReference>
<proteinExistence type="predicted"/>
<evidence type="ECO:0000256" key="4">
    <source>
        <dbReference type="ARBA" id="ARBA00023125"/>
    </source>
</evidence>
<keyword evidence="4" id="KW-0238">DNA-binding</keyword>
<dbReference type="PANTHER" id="PTHR31944">
    <property type="entry name" value="HEME-RESPONSIVE ZINC FINGER TRANSCRIPTION FACTOR HAP1"/>
    <property type="match status" value="1"/>
</dbReference>
<keyword evidence="2" id="KW-0862">Zinc</keyword>
<feature type="region of interest" description="Disordered" evidence="7">
    <location>
        <begin position="1"/>
        <end position="70"/>
    </location>
</feature>
<dbReference type="EMBL" id="AZHC01000033">
    <property type="protein sequence ID" value="OAA36882.1"/>
    <property type="molecule type" value="Genomic_DNA"/>
</dbReference>
<feature type="compositionally biased region" description="Polar residues" evidence="7">
    <location>
        <begin position="129"/>
        <end position="142"/>
    </location>
</feature>
<protein>
    <submittedName>
        <fullName evidence="9">C6 zinc finger domain protein</fullName>
    </submittedName>
</protein>
<reference evidence="9 10" key="1">
    <citation type="journal article" date="2016" name="Genome Biol. Evol.">
        <title>Divergent and convergent evolution of fungal pathogenicity.</title>
        <authorList>
            <person name="Shang Y."/>
            <person name="Xiao G."/>
            <person name="Zheng P."/>
            <person name="Cen K."/>
            <person name="Zhan S."/>
            <person name="Wang C."/>
        </authorList>
    </citation>
    <scope>NUCLEOTIDE SEQUENCE [LARGE SCALE GENOMIC DNA]</scope>
    <source>
        <strain evidence="9 10">RCEF 4871</strain>
    </source>
</reference>
<dbReference type="SUPFAM" id="SSF81995">
    <property type="entry name" value="beta-sandwich domain of Sec23/24"/>
    <property type="match status" value="1"/>
</dbReference>
<accession>A0A166YGM3</accession>
<dbReference type="GO" id="GO:0008270">
    <property type="term" value="F:zinc ion binding"/>
    <property type="evidence" value="ECO:0007669"/>
    <property type="project" value="InterPro"/>
</dbReference>
<feature type="compositionally biased region" description="Low complexity" evidence="7">
    <location>
        <begin position="11"/>
        <end position="43"/>
    </location>
</feature>
<feature type="region of interest" description="Disordered" evidence="7">
    <location>
        <begin position="170"/>
        <end position="194"/>
    </location>
</feature>
<evidence type="ECO:0000256" key="7">
    <source>
        <dbReference type="SAM" id="MobiDB-lite"/>
    </source>
</evidence>
<keyword evidence="3" id="KW-0805">Transcription regulation</keyword>
<name>A0A166YGM3_METRR</name>
<dbReference type="OrthoDB" id="4337792at2759"/>
<dbReference type="OMA" id="HMFLSMI"/>
<feature type="region of interest" description="Disordered" evidence="7">
    <location>
        <begin position="214"/>
        <end position="273"/>
    </location>
</feature>
<evidence type="ECO:0000313" key="9">
    <source>
        <dbReference type="EMBL" id="OAA36882.1"/>
    </source>
</evidence>
<evidence type="ECO:0000256" key="6">
    <source>
        <dbReference type="ARBA" id="ARBA00023242"/>
    </source>
</evidence>
<dbReference type="InterPro" id="IPR001138">
    <property type="entry name" value="Zn2Cys6_DnaBD"/>
</dbReference>
<dbReference type="InterPro" id="IPR007219">
    <property type="entry name" value="XnlR_reg_dom"/>
</dbReference>
<dbReference type="AlphaFoldDB" id="A0A166YGM3"/>
<evidence type="ECO:0000313" key="10">
    <source>
        <dbReference type="Proteomes" id="UP000243498"/>
    </source>
</evidence>
<feature type="region of interest" description="Disordered" evidence="7">
    <location>
        <begin position="123"/>
        <end position="152"/>
    </location>
</feature>
<keyword evidence="1" id="KW-0479">Metal-binding</keyword>
<dbReference type="GO" id="GO:0001228">
    <property type="term" value="F:DNA-binding transcription activator activity, RNA polymerase II-specific"/>
    <property type="evidence" value="ECO:0007669"/>
    <property type="project" value="TreeGrafter"/>
</dbReference>
<dbReference type="PROSITE" id="PS00463">
    <property type="entry name" value="ZN2_CY6_FUNGAL_1"/>
    <property type="match status" value="1"/>
</dbReference>
<dbReference type="SMART" id="SM00906">
    <property type="entry name" value="Fungal_trans"/>
    <property type="match status" value="1"/>
</dbReference>
<feature type="domain" description="Zn(2)-C6 fungal-type" evidence="8">
    <location>
        <begin position="71"/>
        <end position="100"/>
    </location>
</feature>
<feature type="compositionally biased region" description="Basic and acidic residues" evidence="7">
    <location>
        <begin position="233"/>
        <end position="255"/>
    </location>
</feature>
<dbReference type="CDD" id="cd00067">
    <property type="entry name" value="GAL4"/>
    <property type="match status" value="1"/>
</dbReference>
<feature type="compositionally biased region" description="Basic residues" evidence="7">
    <location>
        <begin position="55"/>
        <end position="70"/>
    </location>
</feature>
<gene>
    <name evidence="9" type="ORF">NOR_07402</name>
</gene>
<dbReference type="GO" id="GO:0006351">
    <property type="term" value="P:DNA-templated transcription"/>
    <property type="evidence" value="ECO:0007669"/>
    <property type="project" value="InterPro"/>
</dbReference>
<evidence type="ECO:0000256" key="2">
    <source>
        <dbReference type="ARBA" id="ARBA00022833"/>
    </source>
</evidence>
<evidence type="ECO:0000256" key="1">
    <source>
        <dbReference type="ARBA" id="ARBA00022723"/>
    </source>
</evidence>
<dbReference type="Pfam" id="PF04082">
    <property type="entry name" value="Fungal_trans"/>
    <property type="match status" value="1"/>
</dbReference>
<evidence type="ECO:0000259" key="8">
    <source>
        <dbReference type="PROSITE" id="PS50048"/>
    </source>
</evidence>
<dbReference type="InterPro" id="IPR051430">
    <property type="entry name" value="Fungal_TF_Env_Response"/>
</dbReference>